<dbReference type="EMBL" id="JBHSQK010000064">
    <property type="protein sequence ID" value="MFC5951145.1"/>
    <property type="molecule type" value="Genomic_DNA"/>
</dbReference>
<organism evidence="2 3">
    <name type="scientific">Pseudonocardia lutea</name>
    <dbReference type="NCBI Taxonomy" id="2172015"/>
    <lineage>
        <taxon>Bacteria</taxon>
        <taxon>Bacillati</taxon>
        <taxon>Actinomycetota</taxon>
        <taxon>Actinomycetes</taxon>
        <taxon>Pseudonocardiales</taxon>
        <taxon>Pseudonocardiaceae</taxon>
        <taxon>Pseudonocardia</taxon>
    </lineage>
</organism>
<name>A0ABW1ICK1_9PSEU</name>
<keyword evidence="3" id="KW-1185">Reference proteome</keyword>
<feature type="domain" description="SnoaL-like" evidence="1">
    <location>
        <begin position="16"/>
        <end position="138"/>
    </location>
</feature>
<dbReference type="Pfam" id="PF13577">
    <property type="entry name" value="SnoaL_4"/>
    <property type="match status" value="1"/>
</dbReference>
<evidence type="ECO:0000313" key="2">
    <source>
        <dbReference type="EMBL" id="MFC5951145.1"/>
    </source>
</evidence>
<dbReference type="RefSeq" id="WP_379568815.1">
    <property type="nucleotide sequence ID" value="NZ_JBHSQK010000064.1"/>
</dbReference>
<evidence type="ECO:0000313" key="3">
    <source>
        <dbReference type="Proteomes" id="UP001596119"/>
    </source>
</evidence>
<proteinExistence type="predicted"/>
<dbReference type="InterPro" id="IPR037401">
    <property type="entry name" value="SnoaL-like"/>
</dbReference>
<dbReference type="CDD" id="cd00531">
    <property type="entry name" value="NTF2_like"/>
    <property type="match status" value="1"/>
</dbReference>
<sequence>MPVTPSMSTSSVQDGDLADRLAVRDVLERYTHAMDRRDEALMRSCFTPDADLSYFGGLRGFTGTEFADSFVSSLEPFGFIDHSISSLRVTVDGDVAAVDVHLCATMALKDAPVVLIRWVRVTDELVREPSGWKIAKRRHVPQLQYESLTSAIDFPGVGGKEPQTADLS</sequence>
<gene>
    <name evidence="2" type="ORF">ACFQH9_23030</name>
</gene>
<dbReference type="InterPro" id="IPR032710">
    <property type="entry name" value="NTF2-like_dom_sf"/>
</dbReference>
<dbReference type="Proteomes" id="UP001596119">
    <property type="component" value="Unassembled WGS sequence"/>
</dbReference>
<dbReference type="SUPFAM" id="SSF54427">
    <property type="entry name" value="NTF2-like"/>
    <property type="match status" value="1"/>
</dbReference>
<reference evidence="3" key="1">
    <citation type="journal article" date="2019" name="Int. J. Syst. Evol. Microbiol.">
        <title>The Global Catalogue of Microorganisms (GCM) 10K type strain sequencing project: providing services to taxonomists for standard genome sequencing and annotation.</title>
        <authorList>
            <consortium name="The Broad Institute Genomics Platform"/>
            <consortium name="The Broad Institute Genome Sequencing Center for Infectious Disease"/>
            <person name="Wu L."/>
            <person name="Ma J."/>
        </authorList>
    </citation>
    <scope>NUCLEOTIDE SEQUENCE [LARGE SCALE GENOMIC DNA]</scope>
    <source>
        <strain evidence="3">CGMCC 4.7397</strain>
    </source>
</reference>
<evidence type="ECO:0000259" key="1">
    <source>
        <dbReference type="Pfam" id="PF13577"/>
    </source>
</evidence>
<comment type="caution">
    <text evidence="2">The sequence shown here is derived from an EMBL/GenBank/DDBJ whole genome shotgun (WGS) entry which is preliminary data.</text>
</comment>
<accession>A0ABW1ICK1</accession>
<dbReference type="Gene3D" id="3.10.450.50">
    <property type="match status" value="1"/>
</dbReference>
<protein>
    <submittedName>
        <fullName evidence="2">Nuclear transport factor 2 family protein</fullName>
    </submittedName>
</protein>